<dbReference type="AlphaFoldDB" id="A0A7C3SID9"/>
<sequence length="140" mass="15846">MAKRKATYRIFVTRREMLYVGDQPDHSLMLTELEGEPIEMQIGVAGEFISRRSVGFHDRIKGTGKMEGYAISTFQNGQVYSRFEGHRDGLTKITSGTWKVYRGTGKLTGLTGQGTFTVEPSDKPREFILKMEGDYELPQT</sequence>
<accession>A0A7C3SID9</accession>
<comment type="caution">
    <text evidence="1">The sequence shown here is derived from an EMBL/GenBank/DDBJ whole genome shotgun (WGS) entry which is preliminary data.</text>
</comment>
<dbReference type="EMBL" id="DTHB01000026">
    <property type="protein sequence ID" value="HGB14226.1"/>
    <property type="molecule type" value="Genomic_DNA"/>
</dbReference>
<evidence type="ECO:0008006" key="2">
    <source>
        <dbReference type="Google" id="ProtNLM"/>
    </source>
</evidence>
<evidence type="ECO:0000313" key="1">
    <source>
        <dbReference type="EMBL" id="HGB14226.1"/>
    </source>
</evidence>
<name>A0A7C3SID9_9BACT</name>
<protein>
    <recommendedName>
        <fullName evidence="2">DUF3224 domain-containing protein</fullName>
    </recommendedName>
</protein>
<proteinExistence type="predicted"/>
<organism evidence="1">
    <name type="scientific">Desulfobacca acetoxidans</name>
    <dbReference type="NCBI Taxonomy" id="60893"/>
    <lineage>
        <taxon>Bacteria</taxon>
        <taxon>Pseudomonadati</taxon>
        <taxon>Thermodesulfobacteriota</taxon>
        <taxon>Desulfobaccia</taxon>
        <taxon>Desulfobaccales</taxon>
        <taxon>Desulfobaccaceae</taxon>
        <taxon>Desulfobacca</taxon>
    </lineage>
</organism>
<reference evidence="1" key="1">
    <citation type="journal article" date="2020" name="mSystems">
        <title>Genome- and Community-Level Interaction Insights into Carbon Utilization and Element Cycling Functions of Hydrothermarchaeota in Hydrothermal Sediment.</title>
        <authorList>
            <person name="Zhou Z."/>
            <person name="Liu Y."/>
            <person name="Xu W."/>
            <person name="Pan J."/>
            <person name="Luo Z.H."/>
            <person name="Li M."/>
        </authorList>
    </citation>
    <scope>NUCLEOTIDE SEQUENCE [LARGE SCALE GENOMIC DNA]</scope>
    <source>
        <strain evidence="1">SpSt-776</strain>
    </source>
</reference>
<gene>
    <name evidence="1" type="ORF">ENV62_03175</name>
</gene>